<evidence type="ECO:0000313" key="1">
    <source>
        <dbReference type="EMBL" id="EFN86783.1"/>
    </source>
</evidence>
<dbReference type="OrthoDB" id="6509516at2759"/>
<dbReference type="OMA" id="TAIHICL"/>
<proteinExistence type="predicted"/>
<protein>
    <recommendedName>
        <fullName evidence="3">DUF4218 domain-containing protein</fullName>
    </recommendedName>
</protein>
<evidence type="ECO:0000313" key="2">
    <source>
        <dbReference type="Proteomes" id="UP000008237"/>
    </source>
</evidence>
<name>E2BBZ7_HARSA</name>
<feature type="non-terminal residue" evidence="1">
    <location>
        <position position="1"/>
    </location>
</feature>
<dbReference type="Proteomes" id="UP000008237">
    <property type="component" value="Unassembled WGS sequence"/>
</dbReference>
<organism evidence="2">
    <name type="scientific">Harpegnathos saltator</name>
    <name type="common">Jerdon's jumping ant</name>
    <dbReference type="NCBI Taxonomy" id="610380"/>
    <lineage>
        <taxon>Eukaryota</taxon>
        <taxon>Metazoa</taxon>
        <taxon>Ecdysozoa</taxon>
        <taxon>Arthropoda</taxon>
        <taxon>Hexapoda</taxon>
        <taxon>Insecta</taxon>
        <taxon>Pterygota</taxon>
        <taxon>Neoptera</taxon>
        <taxon>Endopterygota</taxon>
        <taxon>Hymenoptera</taxon>
        <taxon>Apocrita</taxon>
        <taxon>Aculeata</taxon>
        <taxon>Formicoidea</taxon>
        <taxon>Formicidae</taxon>
        <taxon>Ponerinae</taxon>
        <taxon>Ponerini</taxon>
        <taxon>Harpegnathos</taxon>
    </lineage>
</organism>
<feature type="non-terminal residue" evidence="1">
    <location>
        <position position="208"/>
    </location>
</feature>
<dbReference type="PANTHER" id="PTHR46579">
    <property type="entry name" value="F5/8 TYPE C DOMAIN-CONTAINING PROTEIN-RELATED"/>
    <property type="match status" value="1"/>
</dbReference>
<keyword evidence="2" id="KW-1185">Reference proteome</keyword>
<sequence>SVLFLLPKFDIIQSFVPDYLHIVLEGTVKTFLKHWIGKDSKGKNWHFNKTKRKILNDRLLSIKPSVEITRAPQGIDKLLIWKASELRSFLLYYSLVYLKSLLPNRHLKHWFLFVYSMTVFLKETITYEELVKAKVAVNKFVTEISDFYPNCSMLYTFNIHVMLHIPKAVKDFGGLWASSTFPYEHFNGVLATFIKDTRRVPQQICTSY</sequence>
<reference evidence="1 2" key="1">
    <citation type="journal article" date="2010" name="Science">
        <title>Genomic comparison of the ants Camponotus floridanus and Harpegnathos saltator.</title>
        <authorList>
            <person name="Bonasio R."/>
            <person name="Zhang G."/>
            <person name="Ye C."/>
            <person name="Mutti N.S."/>
            <person name="Fang X."/>
            <person name="Qin N."/>
            <person name="Donahue G."/>
            <person name="Yang P."/>
            <person name="Li Q."/>
            <person name="Li C."/>
            <person name="Zhang P."/>
            <person name="Huang Z."/>
            <person name="Berger S.L."/>
            <person name="Reinberg D."/>
            <person name="Wang J."/>
            <person name="Liebig J."/>
        </authorList>
    </citation>
    <scope>NUCLEOTIDE SEQUENCE [LARGE SCALE GENOMIC DNA]</scope>
    <source>
        <strain evidence="1 2">R22 G/1</strain>
    </source>
</reference>
<dbReference type="AlphaFoldDB" id="E2BBZ7"/>
<gene>
    <name evidence="1" type="ORF">EAI_00701</name>
</gene>
<dbReference type="EMBL" id="GL447187">
    <property type="protein sequence ID" value="EFN86783.1"/>
    <property type="molecule type" value="Genomic_DNA"/>
</dbReference>
<accession>E2BBZ7</accession>
<evidence type="ECO:0008006" key="3">
    <source>
        <dbReference type="Google" id="ProtNLM"/>
    </source>
</evidence>
<dbReference type="InParanoid" id="E2BBZ7"/>
<dbReference type="PANTHER" id="PTHR46579:SF1">
    <property type="entry name" value="F5_8 TYPE C DOMAIN-CONTAINING PROTEIN"/>
    <property type="match status" value="1"/>
</dbReference>